<dbReference type="GO" id="GO:0007064">
    <property type="term" value="P:mitotic sister chromatid cohesion"/>
    <property type="evidence" value="ECO:0007669"/>
    <property type="project" value="TreeGrafter"/>
</dbReference>
<dbReference type="PANTHER" id="PTHR45884">
    <property type="entry name" value="N-ACETYLTRANSFERASE ECO"/>
    <property type="match status" value="1"/>
</dbReference>
<evidence type="ECO:0000256" key="5">
    <source>
        <dbReference type="ARBA" id="ARBA00022771"/>
    </source>
</evidence>
<dbReference type="AlphaFoldDB" id="A0A0L0HVF1"/>
<dbReference type="GO" id="GO:0008270">
    <property type="term" value="F:zinc ion binding"/>
    <property type="evidence" value="ECO:0007669"/>
    <property type="project" value="UniProtKB-KW"/>
</dbReference>
<dbReference type="GO" id="GO:0061733">
    <property type="term" value="F:protein-lysine-acetyltransferase activity"/>
    <property type="evidence" value="ECO:0007669"/>
    <property type="project" value="TreeGrafter"/>
</dbReference>
<dbReference type="GO" id="GO:0000785">
    <property type="term" value="C:chromatin"/>
    <property type="evidence" value="ECO:0007669"/>
    <property type="project" value="TreeGrafter"/>
</dbReference>
<dbReference type="InterPro" id="IPR028009">
    <property type="entry name" value="ESCO_Acetyltransf_dom"/>
</dbReference>
<evidence type="ECO:0000256" key="2">
    <source>
        <dbReference type="ARBA" id="ARBA00005816"/>
    </source>
</evidence>
<reference evidence="13 14" key="1">
    <citation type="submission" date="2009-08" db="EMBL/GenBank/DDBJ databases">
        <title>The Genome Sequence of Spizellomyces punctatus strain DAOM BR117.</title>
        <authorList>
            <consortium name="The Broad Institute Genome Sequencing Platform"/>
            <person name="Russ C."/>
            <person name="Cuomo C."/>
            <person name="Shea T."/>
            <person name="Young S.K."/>
            <person name="Zeng Q."/>
            <person name="Koehrsen M."/>
            <person name="Haas B."/>
            <person name="Borodovsky M."/>
            <person name="Guigo R."/>
            <person name="Alvarado L."/>
            <person name="Berlin A."/>
            <person name="Bochicchio J."/>
            <person name="Borenstein D."/>
            <person name="Chapman S."/>
            <person name="Chen Z."/>
            <person name="Engels R."/>
            <person name="Freedman E."/>
            <person name="Gellesch M."/>
            <person name="Goldberg J."/>
            <person name="Griggs A."/>
            <person name="Gujja S."/>
            <person name="Heiman D."/>
            <person name="Hepburn T."/>
            <person name="Howarth C."/>
            <person name="Jen D."/>
            <person name="Larson L."/>
            <person name="Lewis B."/>
            <person name="Mehta T."/>
            <person name="Park D."/>
            <person name="Pearson M."/>
            <person name="Roberts A."/>
            <person name="Saif S."/>
            <person name="Shenoy N."/>
            <person name="Sisk P."/>
            <person name="Stolte C."/>
            <person name="Sykes S."/>
            <person name="Thomson T."/>
            <person name="Walk T."/>
            <person name="White J."/>
            <person name="Yandava C."/>
            <person name="Burger G."/>
            <person name="Gray M.W."/>
            <person name="Holland P.W.H."/>
            <person name="King N."/>
            <person name="Lang F.B.F."/>
            <person name="Roger A.J."/>
            <person name="Ruiz-Trillo I."/>
            <person name="Lander E."/>
            <person name="Nusbaum C."/>
        </authorList>
    </citation>
    <scope>NUCLEOTIDE SEQUENCE [LARGE SCALE GENOMIC DNA]</scope>
    <source>
        <strain evidence="13 14">DAOM BR117</strain>
    </source>
</reference>
<evidence type="ECO:0000256" key="1">
    <source>
        <dbReference type="ARBA" id="ARBA00004123"/>
    </source>
</evidence>
<evidence type="ECO:0000256" key="8">
    <source>
        <dbReference type="ARBA" id="ARBA00023306"/>
    </source>
</evidence>
<evidence type="ECO:0000259" key="11">
    <source>
        <dbReference type="Pfam" id="PF13878"/>
    </source>
</evidence>
<dbReference type="InterPro" id="IPR028005">
    <property type="entry name" value="AcTrfase_ESCO_Znf_dom"/>
</dbReference>
<feature type="region of interest" description="Disordered" evidence="10">
    <location>
        <begin position="58"/>
        <end position="168"/>
    </location>
</feature>
<evidence type="ECO:0000256" key="10">
    <source>
        <dbReference type="SAM" id="MobiDB-lite"/>
    </source>
</evidence>
<dbReference type="Pfam" id="PF13880">
    <property type="entry name" value="Acetyltransf_13"/>
    <property type="match status" value="1"/>
</dbReference>
<name>A0A0L0HVF1_SPIPD</name>
<keyword evidence="3" id="KW-0808">Transferase</keyword>
<accession>A0A0L0HVF1</accession>
<keyword evidence="9" id="KW-0012">Acyltransferase</keyword>
<dbReference type="Pfam" id="PF13878">
    <property type="entry name" value="zf-C2H2_3"/>
    <property type="match status" value="1"/>
</dbReference>
<feature type="domain" description="N-acetyltransferase ESCO acetyl-transferase" evidence="12">
    <location>
        <begin position="337"/>
        <end position="404"/>
    </location>
</feature>
<keyword evidence="5" id="KW-0863">Zinc-finger</keyword>
<dbReference type="CDD" id="cd04301">
    <property type="entry name" value="NAT_SF"/>
    <property type="match status" value="1"/>
</dbReference>
<dbReference type="STRING" id="645134.A0A0L0HVF1"/>
<dbReference type="GO" id="GO:0005634">
    <property type="term" value="C:nucleus"/>
    <property type="evidence" value="ECO:0007669"/>
    <property type="project" value="UniProtKB-SubCell"/>
</dbReference>
<dbReference type="OrthoDB" id="428854at2759"/>
<dbReference type="PANTHER" id="PTHR45884:SF2">
    <property type="entry name" value="N-ACETYLTRANSFERASE ECO"/>
    <property type="match status" value="1"/>
</dbReference>
<comment type="similarity">
    <text evidence="2">Belongs to the acetyltransferase family. ECO subfamily.</text>
</comment>
<dbReference type="OMA" id="WHVYEES"/>
<evidence type="ECO:0000256" key="6">
    <source>
        <dbReference type="ARBA" id="ARBA00022833"/>
    </source>
</evidence>
<evidence type="ECO:0000259" key="12">
    <source>
        <dbReference type="Pfam" id="PF13880"/>
    </source>
</evidence>
<keyword evidence="14" id="KW-1185">Reference proteome</keyword>
<proteinExistence type="inferred from homology"/>
<dbReference type="RefSeq" id="XP_016612903.1">
    <property type="nucleotide sequence ID" value="XM_016748891.1"/>
</dbReference>
<evidence type="ECO:0000313" key="14">
    <source>
        <dbReference type="Proteomes" id="UP000053201"/>
    </source>
</evidence>
<dbReference type="eggNOG" id="KOG3014">
    <property type="taxonomic scope" value="Eukaryota"/>
</dbReference>
<organism evidence="13 14">
    <name type="scientific">Spizellomyces punctatus (strain DAOM BR117)</name>
    <dbReference type="NCBI Taxonomy" id="645134"/>
    <lineage>
        <taxon>Eukaryota</taxon>
        <taxon>Fungi</taxon>
        <taxon>Fungi incertae sedis</taxon>
        <taxon>Chytridiomycota</taxon>
        <taxon>Chytridiomycota incertae sedis</taxon>
        <taxon>Chytridiomycetes</taxon>
        <taxon>Spizellomycetales</taxon>
        <taxon>Spizellomycetaceae</taxon>
        <taxon>Spizellomyces</taxon>
    </lineage>
</organism>
<keyword evidence="4" id="KW-0479">Metal-binding</keyword>
<evidence type="ECO:0000256" key="3">
    <source>
        <dbReference type="ARBA" id="ARBA00022679"/>
    </source>
</evidence>
<dbReference type="GeneID" id="27684283"/>
<dbReference type="VEuPathDB" id="FungiDB:SPPG_00563"/>
<dbReference type="EMBL" id="KQ257450">
    <property type="protein sequence ID" value="KND04864.1"/>
    <property type="molecule type" value="Genomic_DNA"/>
</dbReference>
<dbReference type="Proteomes" id="UP000053201">
    <property type="component" value="Unassembled WGS sequence"/>
</dbReference>
<evidence type="ECO:0000256" key="9">
    <source>
        <dbReference type="ARBA" id="ARBA00023315"/>
    </source>
</evidence>
<feature type="domain" description="N-acetyltransferase ESCO zinc-finger" evidence="11">
    <location>
        <begin position="178"/>
        <end position="216"/>
    </location>
</feature>
<protein>
    <recommendedName>
        <fullName evidence="15">N-acetyltransferase domain-containing protein</fullName>
    </recommendedName>
</protein>
<comment type="subcellular location">
    <subcellularLocation>
        <location evidence="1">Nucleus</location>
    </subcellularLocation>
</comment>
<evidence type="ECO:0000313" key="13">
    <source>
        <dbReference type="EMBL" id="KND04864.1"/>
    </source>
</evidence>
<evidence type="ECO:0000256" key="7">
    <source>
        <dbReference type="ARBA" id="ARBA00023242"/>
    </source>
</evidence>
<keyword evidence="6" id="KW-0862">Zinc</keyword>
<evidence type="ECO:0008006" key="15">
    <source>
        <dbReference type="Google" id="ProtNLM"/>
    </source>
</evidence>
<sequence length="406" mass="44142">MALFRAAGPTLFDQEEPTVCSRPRANVKVTYADRRLKRELSAAPTPETVLHCLDNVTEPSEEATGDASDGKIPPLHAEEKDGARNKKARLQGCKPITSYFPAPQRQEHSSPARLGPSLAREKGTAVKEDENRQYLSQPDPASGAKPKLPITEKNNTQQRKGGPSKFLSTKPPIIKYEQLFLDLGQKDTGLVTCPDCGMAFSKAKAEDDALHQKYHRAVVNGVEWPGYKSETVACEFADKSQIIVVTNTSAKQLKSKAAAIVSLVNNELGSISTDVPIGCKIFLYISAGKRIQGCVVAEPVSSACRVMLASETIGDDGKEISIQMNGSVAVRRDVTVEVLCGISRIWVLKSERRKGIASKLLDAVRAKFLFGCVLDKGSIAFSQPTGAGKALAERYYRRSDFLVYDG</sequence>
<keyword evidence="7" id="KW-0539">Nucleus</keyword>
<gene>
    <name evidence="13" type="ORF">SPPG_00563</name>
</gene>
<dbReference type="InParanoid" id="A0A0L0HVF1"/>
<evidence type="ECO:0000256" key="4">
    <source>
        <dbReference type="ARBA" id="ARBA00022723"/>
    </source>
</evidence>
<keyword evidence="8" id="KW-0131">Cell cycle</keyword>
<feature type="compositionally biased region" description="Basic and acidic residues" evidence="10">
    <location>
        <begin position="119"/>
        <end position="132"/>
    </location>
</feature>